<dbReference type="GO" id="GO:0004867">
    <property type="term" value="F:serine-type endopeptidase inhibitor activity"/>
    <property type="evidence" value="ECO:0007669"/>
    <property type="project" value="InterPro"/>
</dbReference>
<dbReference type="Proteomes" id="UP000006620">
    <property type="component" value="Chromosome"/>
</dbReference>
<dbReference type="CDD" id="cd19588">
    <property type="entry name" value="serpin_miropin-like"/>
    <property type="match status" value="1"/>
</dbReference>
<dbReference type="KEGG" id="pms:KNP414_06632"/>
<dbReference type="PROSITE" id="PS51257">
    <property type="entry name" value="PROKAR_LIPOPROTEIN"/>
    <property type="match status" value="1"/>
</dbReference>
<dbReference type="InterPro" id="IPR036186">
    <property type="entry name" value="Serpin_sf"/>
</dbReference>
<feature type="signal peptide" evidence="2">
    <location>
        <begin position="1"/>
        <end position="26"/>
    </location>
</feature>
<dbReference type="SMART" id="SM00093">
    <property type="entry name" value="SERPIN"/>
    <property type="match status" value="1"/>
</dbReference>
<feature type="chain" id="PRO_5038452364" evidence="2">
    <location>
        <begin position="27"/>
        <end position="425"/>
    </location>
</feature>
<organism evidence="4 5">
    <name type="scientific">Paenibacillus mucilaginosus (strain KNP414)</name>
    <dbReference type="NCBI Taxonomy" id="1036673"/>
    <lineage>
        <taxon>Bacteria</taxon>
        <taxon>Bacillati</taxon>
        <taxon>Bacillota</taxon>
        <taxon>Bacilli</taxon>
        <taxon>Bacillales</taxon>
        <taxon>Paenibacillaceae</taxon>
        <taxon>Paenibacillus</taxon>
    </lineage>
</organism>
<dbReference type="GO" id="GO:0005615">
    <property type="term" value="C:extracellular space"/>
    <property type="evidence" value="ECO:0007669"/>
    <property type="project" value="InterPro"/>
</dbReference>
<keyword evidence="2" id="KW-0732">Signal</keyword>
<reference evidence="4 5" key="2">
    <citation type="journal article" date="2013" name="Genome Announc.">
        <title>Genome Sequence of Growth-Improving Paenibacillus mucilaginosus Strain KNP414.</title>
        <authorList>
            <person name="Lu J.J."/>
            <person name="Wang J.F."/>
            <person name="Hu X.F."/>
        </authorList>
    </citation>
    <scope>NUCLEOTIDE SEQUENCE [LARGE SCALE GENOMIC DNA]</scope>
    <source>
        <strain evidence="4 5">KNP414</strain>
    </source>
</reference>
<reference evidence="5" key="1">
    <citation type="submission" date="2011-06" db="EMBL/GenBank/DDBJ databases">
        <title>Complete genome sequence of Paenibacillus mucilaginosus KNP414.</title>
        <authorList>
            <person name="Wang J."/>
            <person name="Hu S."/>
            <person name="Hu X."/>
            <person name="Zhang B."/>
            <person name="Dong D."/>
            <person name="Zhang S."/>
            <person name="Zhao K."/>
            <person name="Wu D."/>
        </authorList>
    </citation>
    <scope>NUCLEOTIDE SEQUENCE [LARGE SCALE GENOMIC DNA]</scope>
    <source>
        <strain evidence="5">KNP414</strain>
    </source>
</reference>
<dbReference type="PROSITE" id="PS00284">
    <property type="entry name" value="SERPIN"/>
    <property type="match status" value="1"/>
</dbReference>
<dbReference type="InterPro" id="IPR000215">
    <property type="entry name" value="Serpin_fam"/>
</dbReference>
<dbReference type="InterPro" id="IPR042185">
    <property type="entry name" value="Serpin_sf_2"/>
</dbReference>
<dbReference type="Gene3D" id="3.30.497.10">
    <property type="entry name" value="Antithrombin, subunit I, domain 2"/>
    <property type="match status" value="1"/>
</dbReference>
<dbReference type="InterPro" id="IPR023795">
    <property type="entry name" value="Serpin_CS"/>
</dbReference>
<comment type="similarity">
    <text evidence="1">Belongs to the serpin family.</text>
</comment>
<dbReference type="PANTHER" id="PTHR11461">
    <property type="entry name" value="SERINE PROTEASE INHIBITOR, SERPIN"/>
    <property type="match status" value="1"/>
</dbReference>
<name>F8F9V4_PAEMK</name>
<gene>
    <name evidence="4" type="ordered locus">KNP414_06632</name>
</gene>
<sequence>MKFMNKKTYTYPRGLLVLMSAALLLAGCGSGQERRAEAAVEKRTYELKELDPRIVTAHNRFGLELHRRLAAERPGENLFLSPYSVASALSLIYHGAEGATLSEMSRVLQTQGMPMEEWNRGSRILRDLLQHSGEAVHLNAANSVWTRKEISLRESFLNRSREDYGAEVRELDFSHRKAAKTMNNWVKNSTGGRIQAIVEDPIPDSTLMYLINAVYFKGRWADPFEKSASGTKEFYPTADGPAVSVQMMRGQGQYPYLQEMGYQAVRLSYEGGPFHMLLVLPDEGLSLAQVQEKLGADTEFWRRDMPRRQGTVELPRFKLEGDYTLNEALKGLGMETAFDPEKAEFTGISGSEKVLYLSGARHKTYIRVDEEGTEAAAVTALNMAGSAPPSDGPFHMTVNRPFLLAIQSSETGSLLFLGSIYKPEE</sequence>
<dbReference type="EMBL" id="CP002869">
    <property type="protein sequence ID" value="AEI45152.1"/>
    <property type="molecule type" value="Genomic_DNA"/>
</dbReference>
<evidence type="ECO:0000256" key="2">
    <source>
        <dbReference type="SAM" id="SignalP"/>
    </source>
</evidence>
<dbReference type="InterPro" id="IPR042178">
    <property type="entry name" value="Serpin_sf_1"/>
</dbReference>
<protein>
    <submittedName>
        <fullName evidence="4">Proteinase inhibitor I4, serpin</fullName>
    </submittedName>
</protein>
<dbReference type="PATRIC" id="fig|1036673.3.peg.6183"/>
<dbReference type="Gene3D" id="2.30.39.10">
    <property type="entry name" value="Alpha-1-antitrypsin, domain 1"/>
    <property type="match status" value="1"/>
</dbReference>
<dbReference type="SUPFAM" id="SSF56574">
    <property type="entry name" value="Serpins"/>
    <property type="match status" value="1"/>
</dbReference>
<dbReference type="PANTHER" id="PTHR11461:SF211">
    <property type="entry name" value="GH10112P-RELATED"/>
    <property type="match status" value="1"/>
</dbReference>
<dbReference type="Pfam" id="PF00079">
    <property type="entry name" value="Serpin"/>
    <property type="match status" value="1"/>
</dbReference>
<evidence type="ECO:0000256" key="1">
    <source>
        <dbReference type="RuleBase" id="RU000411"/>
    </source>
</evidence>
<accession>F8F9V4</accession>
<dbReference type="HOGENOM" id="CLU_023330_0_3_9"/>
<feature type="domain" description="Serpin" evidence="3">
    <location>
        <begin position="63"/>
        <end position="423"/>
    </location>
</feature>
<dbReference type="InterPro" id="IPR023796">
    <property type="entry name" value="Serpin_dom"/>
</dbReference>
<dbReference type="AlphaFoldDB" id="F8F9V4"/>
<proteinExistence type="inferred from homology"/>
<evidence type="ECO:0000313" key="5">
    <source>
        <dbReference type="Proteomes" id="UP000006620"/>
    </source>
</evidence>
<evidence type="ECO:0000313" key="4">
    <source>
        <dbReference type="EMBL" id="AEI45152.1"/>
    </source>
</evidence>
<evidence type="ECO:0000259" key="3">
    <source>
        <dbReference type="SMART" id="SM00093"/>
    </source>
</evidence>
<dbReference type="MEROPS" id="I04.073"/>